<dbReference type="EMBL" id="BKCP01005283">
    <property type="protein sequence ID" value="GER37091.1"/>
    <property type="molecule type" value="Genomic_DNA"/>
</dbReference>
<protein>
    <submittedName>
        <fullName evidence="1">Enolase 1</fullName>
    </submittedName>
</protein>
<organism evidence="1 2">
    <name type="scientific">Striga asiatica</name>
    <name type="common">Asiatic witchweed</name>
    <name type="synonym">Buchnera asiatica</name>
    <dbReference type="NCBI Taxonomy" id="4170"/>
    <lineage>
        <taxon>Eukaryota</taxon>
        <taxon>Viridiplantae</taxon>
        <taxon>Streptophyta</taxon>
        <taxon>Embryophyta</taxon>
        <taxon>Tracheophyta</taxon>
        <taxon>Spermatophyta</taxon>
        <taxon>Magnoliopsida</taxon>
        <taxon>eudicotyledons</taxon>
        <taxon>Gunneridae</taxon>
        <taxon>Pentapetalae</taxon>
        <taxon>asterids</taxon>
        <taxon>lamiids</taxon>
        <taxon>Lamiales</taxon>
        <taxon>Orobanchaceae</taxon>
        <taxon>Buchnereae</taxon>
        <taxon>Striga</taxon>
    </lineage>
</organism>
<dbReference type="Proteomes" id="UP000325081">
    <property type="component" value="Unassembled WGS sequence"/>
</dbReference>
<feature type="non-terminal residue" evidence="1">
    <location>
        <position position="232"/>
    </location>
</feature>
<reference evidence="2" key="1">
    <citation type="journal article" date="2019" name="Curr. Biol.">
        <title>Genome Sequence of Striga asiatica Provides Insight into the Evolution of Plant Parasitism.</title>
        <authorList>
            <person name="Yoshida S."/>
            <person name="Kim S."/>
            <person name="Wafula E.K."/>
            <person name="Tanskanen J."/>
            <person name="Kim Y.M."/>
            <person name="Honaas L."/>
            <person name="Yang Z."/>
            <person name="Spallek T."/>
            <person name="Conn C.E."/>
            <person name="Ichihashi Y."/>
            <person name="Cheong K."/>
            <person name="Cui S."/>
            <person name="Der J.P."/>
            <person name="Gundlach H."/>
            <person name="Jiao Y."/>
            <person name="Hori C."/>
            <person name="Ishida J.K."/>
            <person name="Kasahara H."/>
            <person name="Kiba T."/>
            <person name="Kim M.S."/>
            <person name="Koo N."/>
            <person name="Laohavisit A."/>
            <person name="Lee Y.H."/>
            <person name="Lumba S."/>
            <person name="McCourt P."/>
            <person name="Mortimer J.C."/>
            <person name="Mutuku J.M."/>
            <person name="Nomura T."/>
            <person name="Sasaki-Sekimoto Y."/>
            <person name="Seto Y."/>
            <person name="Wang Y."/>
            <person name="Wakatake T."/>
            <person name="Sakakibara H."/>
            <person name="Demura T."/>
            <person name="Yamaguchi S."/>
            <person name="Yoneyama K."/>
            <person name="Manabe R.I."/>
            <person name="Nelson D.C."/>
            <person name="Schulman A.H."/>
            <person name="Timko M.P."/>
            <person name="dePamphilis C.W."/>
            <person name="Choi D."/>
            <person name="Shirasu K."/>
        </authorList>
    </citation>
    <scope>NUCLEOTIDE SEQUENCE [LARGE SCALE GENOMIC DNA]</scope>
    <source>
        <strain evidence="2">cv. UVA1</strain>
    </source>
</reference>
<evidence type="ECO:0000313" key="2">
    <source>
        <dbReference type="Proteomes" id="UP000325081"/>
    </source>
</evidence>
<comment type="caution">
    <text evidence="1">The sequence shown here is derived from an EMBL/GenBank/DDBJ whole genome shotgun (WGS) entry which is preliminary data.</text>
</comment>
<sequence>QHLFLVKANVAAASSAEVVSAGGTRELLAAVLGLGARWVVVLVAHRAHHAPDNLAVEIPVTTAGGTVLHRVKSVQRYDQLLAAIDSIAKSHVGFQEFSVQYTILNLIAHQWREQSRYDGDSYADKVHSLLNPRVSGRHRPAGGGSGERRELLAAVLGLGARWVVVLEAHRVQHAPDNLPVEIPVAAAGGTVHRVISAHRDELLAAVGSIFKSRVEFHAFSVGNSIFYITVTA</sequence>
<feature type="non-terminal residue" evidence="1">
    <location>
        <position position="1"/>
    </location>
</feature>
<name>A0A5A7PWP6_STRAF</name>
<accession>A0A5A7PWP6</accession>
<dbReference type="AlphaFoldDB" id="A0A5A7PWP6"/>
<keyword evidence="2" id="KW-1185">Reference proteome</keyword>
<gene>
    <name evidence="1" type="ORF">STAS_13475</name>
</gene>
<evidence type="ECO:0000313" key="1">
    <source>
        <dbReference type="EMBL" id="GER37091.1"/>
    </source>
</evidence>
<proteinExistence type="predicted"/>